<dbReference type="PANTHER" id="PTHR33531">
    <property type="entry name" value="RUBRERYTHRIN SUBFAMILY"/>
    <property type="match status" value="1"/>
</dbReference>
<dbReference type="SUPFAM" id="SSF52821">
    <property type="entry name" value="Rhodanese/Cell cycle control phosphatase"/>
    <property type="match status" value="1"/>
</dbReference>
<dbReference type="Pfam" id="PF02915">
    <property type="entry name" value="Rubrerythrin"/>
    <property type="match status" value="1"/>
</dbReference>
<dbReference type="GO" id="GO:0016491">
    <property type="term" value="F:oxidoreductase activity"/>
    <property type="evidence" value="ECO:0007669"/>
    <property type="project" value="InterPro"/>
</dbReference>
<dbReference type="CDD" id="cd00158">
    <property type="entry name" value="RHOD"/>
    <property type="match status" value="1"/>
</dbReference>
<accession>A0A975BDD4</accession>
<dbReference type="Proteomes" id="UP000663720">
    <property type="component" value="Chromosome"/>
</dbReference>
<dbReference type="GO" id="GO:0046872">
    <property type="term" value="F:metal ion binding"/>
    <property type="evidence" value="ECO:0007669"/>
    <property type="project" value="InterPro"/>
</dbReference>
<dbReference type="EMBL" id="CP061799">
    <property type="protein sequence ID" value="QTA83282.1"/>
    <property type="molecule type" value="Genomic_DNA"/>
</dbReference>
<dbReference type="CDD" id="cd01045">
    <property type="entry name" value="Ferritin_like_AB"/>
    <property type="match status" value="1"/>
</dbReference>
<dbReference type="KEGG" id="dli:dnl_56800"/>
<dbReference type="AlphaFoldDB" id="A0A975BDD4"/>
<evidence type="ECO:0000313" key="3">
    <source>
        <dbReference type="Proteomes" id="UP000663720"/>
    </source>
</evidence>
<feature type="domain" description="Rhodanese" evidence="1">
    <location>
        <begin position="2"/>
        <end position="35"/>
    </location>
</feature>
<reference evidence="2" key="1">
    <citation type="journal article" date="2021" name="Microb. Physiol.">
        <title>Proteogenomic Insights into the Physiology of Marine, Sulfate-Reducing, Filamentous Desulfonema limicola and Desulfonema magnum.</title>
        <authorList>
            <person name="Schnaars V."/>
            <person name="Wohlbrand L."/>
            <person name="Scheve S."/>
            <person name="Hinrichs C."/>
            <person name="Reinhardt R."/>
            <person name="Rabus R."/>
        </authorList>
    </citation>
    <scope>NUCLEOTIDE SEQUENCE</scope>
    <source>
        <strain evidence="2">5ac10</strain>
    </source>
</reference>
<dbReference type="PANTHER" id="PTHR33531:SF7">
    <property type="entry name" value="HYPOTHETICAL MEMBRANE PROTEIN, CONSERVED"/>
    <property type="match status" value="1"/>
</dbReference>
<protein>
    <submittedName>
        <fullName evidence="2">Rhodanese-like and rubrerythrin domains-containing protein</fullName>
    </submittedName>
</protein>
<dbReference type="InterPro" id="IPR009078">
    <property type="entry name" value="Ferritin-like_SF"/>
</dbReference>
<dbReference type="InterPro" id="IPR003251">
    <property type="entry name" value="Rr_diiron-bd_dom"/>
</dbReference>
<name>A0A975BDD4_9BACT</name>
<dbReference type="InterPro" id="IPR012347">
    <property type="entry name" value="Ferritin-like"/>
</dbReference>
<dbReference type="PROSITE" id="PS50206">
    <property type="entry name" value="RHODANESE_3"/>
    <property type="match status" value="1"/>
</dbReference>
<dbReference type="Gene3D" id="1.20.1260.10">
    <property type="match status" value="1"/>
</dbReference>
<dbReference type="RefSeq" id="WP_207689109.1">
    <property type="nucleotide sequence ID" value="NZ_CP061799.1"/>
</dbReference>
<dbReference type="Gene3D" id="3.40.250.10">
    <property type="entry name" value="Rhodanese-like domain"/>
    <property type="match status" value="1"/>
</dbReference>
<evidence type="ECO:0000259" key="1">
    <source>
        <dbReference type="PROSITE" id="PS50206"/>
    </source>
</evidence>
<sequence>MGGRSRAAVQLLNAKGFKTYNLKGGIKSWKDPSAQGPEDMGLFLIKGDETPSEIIILSYGLEEGLRRLYSELAKDSKDQTLLKLFNKLAGIEEKHKKKLFSLYLSAEKSQVDQETFENKIVLDFMEGGFTVKEFLEKYQPVMKTENDVINVAMMLEAQALDLYVRYAEKSREQAVKDVLLGLADEEKSHLNSLANLLDKKTGK</sequence>
<dbReference type="InterPro" id="IPR001763">
    <property type="entry name" value="Rhodanese-like_dom"/>
</dbReference>
<keyword evidence="3" id="KW-1185">Reference proteome</keyword>
<dbReference type="InterPro" id="IPR036873">
    <property type="entry name" value="Rhodanese-like_dom_sf"/>
</dbReference>
<dbReference type="SUPFAM" id="SSF47240">
    <property type="entry name" value="Ferritin-like"/>
    <property type="match status" value="1"/>
</dbReference>
<organism evidence="2 3">
    <name type="scientific">Desulfonema limicola</name>
    <dbReference type="NCBI Taxonomy" id="45656"/>
    <lineage>
        <taxon>Bacteria</taxon>
        <taxon>Pseudomonadati</taxon>
        <taxon>Thermodesulfobacteriota</taxon>
        <taxon>Desulfobacteria</taxon>
        <taxon>Desulfobacterales</taxon>
        <taxon>Desulfococcaceae</taxon>
        <taxon>Desulfonema</taxon>
    </lineage>
</organism>
<proteinExistence type="predicted"/>
<evidence type="ECO:0000313" key="2">
    <source>
        <dbReference type="EMBL" id="QTA83282.1"/>
    </source>
</evidence>
<gene>
    <name evidence="2" type="ORF">dnl_56800</name>
</gene>